<proteinExistence type="predicted"/>
<sequence>MNWPIKRPVFFVLSLVSLFACDDSNDLGTAFEGSLIDAVYTDTISIKASTVLANDSIVGYQRGNLLIGNFTTEKFGTTTAQSYLVVGPTGGSFAASAGIPDSVVLSLDYDEYYGDTTKNFALEARELGTLFRTDATYYTNNNNNLEALPTLIGTTNFVPKPKRTNSQTASTGTVTKTSIPVRIRLNNELGQRIMALPSATLSNPTEFAKSFKGIVLSSDANTNAALGFAPDADSTYLRIYYTSSDNKKQKYDLAISGSNDRLNQITSSLAGSILAALNKSGDSIASEATNNEAYLQESTGIVTKITFPYLNHFKEKLSLSDLAINRAELIIPVKENPSYLPSPAAYLVETNKSNRILKNAGLPRVLREDALETATSGGTQQAAALRYNKDKKAYIVNVTKYVQDLIYNKQSIYGTLTSNSLLLVPTSRTGLLDVTGKTVLEATGLYSSILQIGGSNQIKLRLYFSKTN</sequence>
<keyword evidence="2" id="KW-1185">Reference proteome</keyword>
<dbReference type="Proteomes" id="UP000514509">
    <property type="component" value="Chromosome"/>
</dbReference>
<evidence type="ECO:0000313" key="2">
    <source>
        <dbReference type="Proteomes" id="UP000514509"/>
    </source>
</evidence>
<name>A0A7L7LE27_9BACT</name>
<gene>
    <name evidence="1" type="ORF">HUW48_24600</name>
</gene>
<dbReference type="PROSITE" id="PS51257">
    <property type="entry name" value="PROKAR_LIPOPROTEIN"/>
    <property type="match status" value="1"/>
</dbReference>
<dbReference type="KEGG" id="add:HUW48_24600"/>
<dbReference type="InterPro" id="IPR025366">
    <property type="entry name" value="DUF4270"/>
</dbReference>
<dbReference type="RefSeq" id="WP_182413449.1">
    <property type="nucleotide sequence ID" value="NZ_CP055153.1"/>
</dbReference>
<reference evidence="1 2" key="2">
    <citation type="submission" date="2020-08" db="EMBL/GenBank/DDBJ databases">
        <title>Adhaeribacter dokdonensis sp. nov., isolated from the rhizosphere of Elymus tsukushiensis, a plant native to the Dokdo Islands, Republic of Korea.</title>
        <authorList>
            <person name="Ghim S.Y."/>
        </authorList>
    </citation>
    <scope>NUCLEOTIDE SEQUENCE [LARGE SCALE GENOMIC DNA]</scope>
    <source>
        <strain evidence="1 2">KUDC8001</strain>
    </source>
</reference>
<organism evidence="1 2">
    <name type="scientific">Adhaeribacter radiodurans</name>
    <dbReference type="NCBI Taxonomy" id="2745197"/>
    <lineage>
        <taxon>Bacteria</taxon>
        <taxon>Pseudomonadati</taxon>
        <taxon>Bacteroidota</taxon>
        <taxon>Cytophagia</taxon>
        <taxon>Cytophagales</taxon>
        <taxon>Hymenobacteraceae</taxon>
        <taxon>Adhaeribacter</taxon>
    </lineage>
</organism>
<protein>
    <submittedName>
        <fullName evidence="1">DUF4270 family protein</fullName>
    </submittedName>
</protein>
<dbReference type="EMBL" id="CP055153">
    <property type="protein sequence ID" value="QMU31007.1"/>
    <property type="molecule type" value="Genomic_DNA"/>
</dbReference>
<evidence type="ECO:0000313" key="1">
    <source>
        <dbReference type="EMBL" id="QMU31007.1"/>
    </source>
</evidence>
<dbReference type="Pfam" id="PF14092">
    <property type="entry name" value="DUF4270"/>
    <property type="match status" value="1"/>
</dbReference>
<reference evidence="1 2" key="1">
    <citation type="submission" date="2020-06" db="EMBL/GenBank/DDBJ databases">
        <authorList>
            <person name="Hwang Y.J."/>
        </authorList>
    </citation>
    <scope>NUCLEOTIDE SEQUENCE [LARGE SCALE GENOMIC DNA]</scope>
    <source>
        <strain evidence="1 2">KUDC8001</strain>
    </source>
</reference>
<accession>A0A7L7LE27</accession>
<dbReference type="AlphaFoldDB" id="A0A7L7LE27"/>